<comment type="caution">
    <text evidence="7">The sequence shown here is derived from an EMBL/GenBank/DDBJ whole genome shotgun (WGS) entry which is preliminary data.</text>
</comment>
<keyword evidence="3 4" id="KW-0520">NAD</keyword>
<comment type="function">
    <text evidence="4">NAD-dependent protein deacetylase which modulates the activities of several enzymes which are inactive in their acetylated form.</text>
</comment>
<feature type="binding site" evidence="4">
    <location>
        <position position="197"/>
    </location>
    <ligand>
        <name>NAD(+)</name>
        <dbReference type="ChEBI" id="CHEBI:57540"/>
    </ligand>
</feature>
<dbReference type="AlphaFoldDB" id="A0A0U9HR57"/>
<gene>
    <name evidence="4" type="primary">cobB</name>
    <name evidence="7" type="ORF">TAGGR_2422</name>
</gene>
<feature type="domain" description="Deacetylase sirtuin-type" evidence="6">
    <location>
        <begin position="2"/>
        <end position="255"/>
    </location>
</feature>
<dbReference type="EC" id="2.3.1.286" evidence="4"/>
<dbReference type="NCBIfam" id="NF001753">
    <property type="entry name" value="PRK00481.1-3"/>
    <property type="match status" value="1"/>
</dbReference>
<feature type="binding site" evidence="4 5">
    <location>
        <position position="159"/>
    </location>
    <ligand>
        <name>Zn(2+)</name>
        <dbReference type="ChEBI" id="CHEBI:29105"/>
    </ligand>
</feature>
<dbReference type="Pfam" id="PF02146">
    <property type="entry name" value="SIR2"/>
    <property type="match status" value="1"/>
</dbReference>
<organism evidence="7 8">
    <name type="scientific">Thermodesulfovibrio aggregans</name>
    <dbReference type="NCBI Taxonomy" id="86166"/>
    <lineage>
        <taxon>Bacteria</taxon>
        <taxon>Pseudomonadati</taxon>
        <taxon>Nitrospirota</taxon>
        <taxon>Thermodesulfovibrionia</taxon>
        <taxon>Thermodesulfovibrionales</taxon>
        <taxon>Thermodesulfovibrionaceae</taxon>
        <taxon>Thermodesulfovibrio</taxon>
    </lineage>
</organism>
<feature type="binding site" evidence="4">
    <location>
        <position position="40"/>
    </location>
    <ligand>
        <name>NAD(+)</name>
        <dbReference type="ChEBI" id="CHEBI:57540"/>
    </ligand>
</feature>
<dbReference type="InterPro" id="IPR026590">
    <property type="entry name" value="Ssirtuin_cat_dom"/>
</dbReference>
<feature type="binding site" evidence="4 5">
    <location>
        <position position="156"/>
    </location>
    <ligand>
        <name>Zn(2+)</name>
        <dbReference type="ChEBI" id="CHEBI:29105"/>
    </ligand>
</feature>
<comment type="caution">
    <text evidence="4">Lacks conserved residue(s) required for the propagation of feature annotation.</text>
</comment>
<dbReference type="Proteomes" id="UP000054976">
    <property type="component" value="Unassembled WGS sequence"/>
</dbReference>
<evidence type="ECO:0000256" key="5">
    <source>
        <dbReference type="PROSITE-ProRule" id="PRU00236"/>
    </source>
</evidence>
<evidence type="ECO:0000256" key="3">
    <source>
        <dbReference type="ARBA" id="ARBA00023027"/>
    </source>
</evidence>
<dbReference type="GO" id="GO:0008270">
    <property type="term" value="F:zinc ion binding"/>
    <property type="evidence" value="ECO:0007669"/>
    <property type="project" value="UniProtKB-UniRule"/>
</dbReference>
<dbReference type="PANTHER" id="PTHR11085:SF4">
    <property type="entry name" value="NAD-DEPENDENT PROTEIN DEACYLASE"/>
    <property type="match status" value="1"/>
</dbReference>
<feature type="binding site" evidence="4">
    <location>
        <position position="198"/>
    </location>
    <ligand>
        <name>NAD(+)</name>
        <dbReference type="ChEBI" id="CHEBI:57540"/>
    </ligand>
</feature>
<feature type="binding site" evidence="4">
    <location>
        <position position="123"/>
    </location>
    <ligand>
        <name>NAD(+)</name>
        <dbReference type="ChEBI" id="CHEBI:57540"/>
    </ligand>
</feature>
<evidence type="ECO:0000256" key="2">
    <source>
        <dbReference type="ARBA" id="ARBA00022679"/>
    </source>
</evidence>
<sequence>MNSSYQEKIKKASQLIKNSTYAVAFTGAGISTESGIPDFRSPGGLWQRFRIVTYQEFIYDRQAREEFWRMKKELIHQLINAKPNNAHIALAELEKLGIIKHVITQNIDGLHQMAGSNSVIELHGNQRGAICLDCEKLYEMDEVLQMLAEQELDLRCYDCGGIIKPTVVFFGEPMPEKELIMAQQIANQCDLMLVIGTSLQVEPAASIPRIAHKRGAKLIFINKAETDWDWIAEIVFYGSAGQVLKDILSETKNAT</sequence>
<dbReference type="STRING" id="86166.TAGGR_2422"/>
<evidence type="ECO:0000256" key="1">
    <source>
        <dbReference type="ARBA" id="ARBA00022490"/>
    </source>
</evidence>
<proteinExistence type="inferred from homology"/>
<dbReference type="EMBL" id="BCNO01000002">
    <property type="protein sequence ID" value="GAQ95527.1"/>
    <property type="molecule type" value="Genomic_DNA"/>
</dbReference>
<accession>A0A0U9HR57</accession>
<feature type="binding site" evidence="4">
    <location>
        <position position="222"/>
    </location>
    <ligand>
        <name>NAD(+)</name>
        <dbReference type="ChEBI" id="CHEBI:57540"/>
    </ligand>
</feature>
<feature type="binding site" evidence="4">
    <location>
        <position position="107"/>
    </location>
    <ligand>
        <name>NAD(+)</name>
        <dbReference type="ChEBI" id="CHEBI:57540"/>
    </ligand>
</feature>
<evidence type="ECO:0000313" key="7">
    <source>
        <dbReference type="EMBL" id="GAQ95527.1"/>
    </source>
</evidence>
<dbReference type="GO" id="GO:0070403">
    <property type="term" value="F:NAD+ binding"/>
    <property type="evidence" value="ECO:0007669"/>
    <property type="project" value="UniProtKB-UniRule"/>
</dbReference>
<dbReference type="InterPro" id="IPR026591">
    <property type="entry name" value="Sirtuin_cat_small_dom_sf"/>
</dbReference>
<name>A0A0U9HR57_9BACT</name>
<reference evidence="8" key="1">
    <citation type="submission" date="2016-01" db="EMBL/GenBank/DDBJ databases">
        <title>Draft genome sequence of Thermodesulfovibrio aggregans strain TGE-P1.</title>
        <authorList>
            <person name="Sekiguchi Y."/>
            <person name="Ohashi A."/>
            <person name="Matsuura N."/>
            <person name="Tourlousse M.D."/>
        </authorList>
    </citation>
    <scope>NUCLEOTIDE SEQUENCE [LARGE SCALE GENOMIC DNA]</scope>
    <source>
        <strain evidence="8">TGE-P1</strain>
    </source>
</reference>
<feature type="binding site" evidence="4">
    <location>
        <position position="32"/>
    </location>
    <ligand>
        <name>NAD(+)</name>
        <dbReference type="ChEBI" id="CHEBI:57540"/>
    </ligand>
</feature>
<evidence type="ECO:0000256" key="4">
    <source>
        <dbReference type="HAMAP-Rule" id="MF_01968"/>
    </source>
</evidence>
<protein>
    <recommendedName>
        <fullName evidence="4">NAD-dependent protein deacetylase</fullName>
        <ecNumber evidence="4">2.3.1.286</ecNumber>
    </recommendedName>
    <alternativeName>
        <fullName evidence="4">Regulatory protein SIR2 homolog</fullName>
    </alternativeName>
</protein>
<dbReference type="GO" id="GO:0005737">
    <property type="term" value="C:cytoplasm"/>
    <property type="evidence" value="ECO:0007669"/>
    <property type="project" value="UniProtKB-SubCell"/>
</dbReference>
<dbReference type="OrthoDB" id="9800582at2"/>
<comment type="similarity">
    <text evidence="4">Belongs to the sirtuin family. Class U subfamily.</text>
</comment>
<keyword evidence="4 5" id="KW-0862">Zinc</keyword>
<dbReference type="InterPro" id="IPR029035">
    <property type="entry name" value="DHS-like_NAD/FAD-binding_dom"/>
</dbReference>
<evidence type="ECO:0000259" key="6">
    <source>
        <dbReference type="PROSITE" id="PS50305"/>
    </source>
</evidence>
<dbReference type="Gene3D" id="3.30.1600.10">
    <property type="entry name" value="SIR2/SIRT2 'Small Domain"/>
    <property type="match status" value="1"/>
</dbReference>
<dbReference type="HAMAP" id="MF_01968">
    <property type="entry name" value="Sirtuin_ClassU"/>
    <property type="match status" value="1"/>
</dbReference>
<dbReference type="PROSITE" id="PS50305">
    <property type="entry name" value="SIRTUIN"/>
    <property type="match status" value="1"/>
</dbReference>
<dbReference type="InterPro" id="IPR050134">
    <property type="entry name" value="NAD-dep_sirtuin_deacylases"/>
</dbReference>
<feature type="binding site" evidence="4">
    <location>
        <position position="39"/>
    </location>
    <ligand>
        <name>nicotinamide</name>
        <dbReference type="ChEBI" id="CHEBI:17154"/>
    </ligand>
</feature>
<keyword evidence="2 4" id="KW-0808">Transferase</keyword>
<dbReference type="SUPFAM" id="SSF52467">
    <property type="entry name" value="DHS-like NAD/FAD-binding domain"/>
    <property type="match status" value="1"/>
</dbReference>
<feature type="active site" description="Proton acceptor" evidence="4 5">
    <location>
        <position position="123"/>
    </location>
</feature>
<keyword evidence="1 4" id="KW-0963">Cytoplasm</keyword>
<feature type="binding site" evidence="4">
    <location>
        <position position="105"/>
    </location>
    <ligand>
        <name>NAD(+)</name>
        <dbReference type="ChEBI" id="CHEBI:57540"/>
    </ligand>
</feature>
<feature type="binding site" evidence="4">
    <location>
        <position position="107"/>
    </location>
    <ligand>
        <name>nicotinamide</name>
        <dbReference type="ChEBI" id="CHEBI:17154"/>
    </ligand>
</feature>
<feature type="binding site" evidence="4 5">
    <location>
        <position position="131"/>
    </location>
    <ligand>
        <name>Zn(2+)</name>
        <dbReference type="ChEBI" id="CHEBI:29105"/>
    </ligand>
</feature>
<feature type="binding site" evidence="4">
    <location>
        <position position="28"/>
    </location>
    <ligand>
        <name>NAD(+)</name>
        <dbReference type="ChEBI" id="CHEBI:57540"/>
    </ligand>
</feature>
<dbReference type="InterPro" id="IPR003000">
    <property type="entry name" value="Sirtuin"/>
</dbReference>
<dbReference type="InterPro" id="IPR028628">
    <property type="entry name" value="Sirtuin_class_U"/>
</dbReference>
<comment type="cofactor">
    <cofactor evidence="4">
        <name>Zn(2+)</name>
        <dbReference type="ChEBI" id="CHEBI:29105"/>
    </cofactor>
    <text evidence="4">Binds 1 zinc ion per subunit.</text>
</comment>
<feature type="binding site" evidence="4 5">
    <location>
        <position position="134"/>
    </location>
    <ligand>
        <name>Zn(2+)</name>
        <dbReference type="ChEBI" id="CHEBI:29105"/>
    </ligand>
</feature>
<feature type="binding site" evidence="4">
    <location>
        <position position="108"/>
    </location>
    <ligand>
        <name>nicotinamide</name>
        <dbReference type="ChEBI" id="CHEBI:17154"/>
    </ligand>
</feature>
<feature type="binding site" evidence="4">
    <location>
        <position position="240"/>
    </location>
    <ligand>
        <name>NAD(+)</name>
        <dbReference type="ChEBI" id="CHEBI:57540"/>
    </ligand>
</feature>
<keyword evidence="8" id="KW-1185">Reference proteome</keyword>
<comment type="subcellular location">
    <subcellularLocation>
        <location evidence="4">Cytoplasm</location>
    </subcellularLocation>
</comment>
<dbReference type="RefSeq" id="WP_059176957.1">
    <property type="nucleotide sequence ID" value="NZ_BCNO01000002.1"/>
</dbReference>
<feature type="binding site" evidence="4">
    <location>
        <position position="108"/>
    </location>
    <ligand>
        <name>NAD(+)</name>
        <dbReference type="ChEBI" id="CHEBI:57540"/>
    </ligand>
</feature>
<keyword evidence="4 5" id="KW-0479">Metal-binding</keyword>
<evidence type="ECO:0000313" key="8">
    <source>
        <dbReference type="Proteomes" id="UP000054976"/>
    </source>
</evidence>
<feature type="binding site" evidence="4">
    <location>
        <position position="39"/>
    </location>
    <ligand>
        <name>NAD(+)</name>
        <dbReference type="ChEBI" id="CHEBI:57540"/>
    </ligand>
</feature>
<dbReference type="GO" id="GO:0017136">
    <property type="term" value="F:histone deacetylase activity, NAD-dependent"/>
    <property type="evidence" value="ECO:0007669"/>
    <property type="project" value="TreeGrafter"/>
</dbReference>
<dbReference type="PANTHER" id="PTHR11085">
    <property type="entry name" value="NAD-DEPENDENT PROTEIN DEACYLASE SIRTUIN-5, MITOCHONDRIAL-RELATED"/>
    <property type="match status" value="1"/>
</dbReference>
<comment type="catalytic activity">
    <reaction evidence="4">
        <text>N(6)-acetyl-L-lysyl-[protein] + NAD(+) + H2O = 2''-O-acetyl-ADP-D-ribose + nicotinamide + L-lysyl-[protein]</text>
        <dbReference type="Rhea" id="RHEA:43636"/>
        <dbReference type="Rhea" id="RHEA-COMP:9752"/>
        <dbReference type="Rhea" id="RHEA-COMP:10731"/>
        <dbReference type="ChEBI" id="CHEBI:15377"/>
        <dbReference type="ChEBI" id="CHEBI:17154"/>
        <dbReference type="ChEBI" id="CHEBI:29969"/>
        <dbReference type="ChEBI" id="CHEBI:57540"/>
        <dbReference type="ChEBI" id="CHEBI:61930"/>
        <dbReference type="ChEBI" id="CHEBI:83767"/>
        <dbReference type="EC" id="2.3.1.286"/>
    </reaction>
</comment>
<dbReference type="Gene3D" id="3.40.50.1220">
    <property type="entry name" value="TPP-binding domain"/>
    <property type="match status" value="1"/>
</dbReference>